<dbReference type="Proteomes" id="UP001596495">
    <property type="component" value="Unassembled WGS sequence"/>
</dbReference>
<keyword evidence="2" id="KW-1185">Reference proteome</keyword>
<dbReference type="EMBL" id="JBHTBX010000002">
    <property type="protein sequence ID" value="MFC7433512.1"/>
    <property type="molecule type" value="Genomic_DNA"/>
</dbReference>
<dbReference type="NCBIfam" id="NF041023">
    <property type="entry name" value="PP0621_fam"/>
    <property type="match status" value="1"/>
</dbReference>
<reference evidence="2" key="1">
    <citation type="journal article" date="2019" name="Int. J. Syst. Evol. Microbiol.">
        <title>The Global Catalogue of Microorganisms (GCM) 10K type strain sequencing project: providing services to taxonomists for standard genome sequencing and annotation.</title>
        <authorList>
            <consortium name="The Broad Institute Genomics Platform"/>
            <consortium name="The Broad Institute Genome Sequencing Center for Infectious Disease"/>
            <person name="Wu L."/>
            <person name="Ma J."/>
        </authorList>
    </citation>
    <scope>NUCLEOTIDE SEQUENCE [LARGE SCALE GENOMIC DNA]</scope>
    <source>
        <strain evidence="2">CCUG 54518</strain>
    </source>
</reference>
<organism evidence="1 2">
    <name type="scientific">Hydrogenophaga bisanensis</name>
    <dbReference type="NCBI Taxonomy" id="439611"/>
    <lineage>
        <taxon>Bacteria</taxon>
        <taxon>Pseudomonadati</taxon>
        <taxon>Pseudomonadota</taxon>
        <taxon>Betaproteobacteria</taxon>
        <taxon>Burkholderiales</taxon>
        <taxon>Comamonadaceae</taxon>
        <taxon>Hydrogenophaga</taxon>
    </lineage>
</organism>
<dbReference type="InterPro" id="IPR049708">
    <property type="entry name" value="PP0621-like"/>
</dbReference>
<gene>
    <name evidence="1" type="ORF">ACFQNJ_03200</name>
</gene>
<dbReference type="RefSeq" id="WP_382253772.1">
    <property type="nucleotide sequence ID" value="NZ_JBHTBX010000002.1"/>
</dbReference>
<accession>A0ABW2R6V8</accession>
<name>A0ABW2R6V8_9BURK</name>
<proteinExistence type="predicted"/>
<protein>
    <submittedName>
        <fullName evidence="1">PP0621 family protein</fullName>
    </submittedName>
</protein>
<comment type="caution">
    <text evidence="1">The sequence shown here is derived from an EMBL/GenBank/DDBJ whole genome shotgun (WGS) entry which is preliminary data.</text>
</comment>
<evidence type="ECO:0000313" key="2">
    <source>
        <dbReference type="Proteomes" id="UP001596495"/>
    </source>
</evidence>
<sequence>MKYLLVIAVVLVAFWVWRNNRQQERGQVQRQTSRPPTAPTSPVRMVACLHCGTHLPETDAVAGARGVYCNRDHLRREEPSS</sequence>
<evidence type="ECO:0000313" key="1">
    <source>
        <dbReference type="EMBL" id="MFC7433512.1"/>
    </source>
</evidence>